<proteinExistence type="predicted"/>
<dbReference type="RefSeq" id="WP_202986114.1">
    <property type="nucleotide sequence ID" value="NZ_WNXC01000004.1"/>
</dbReference>
<name>A0ABR6EXU1_9SPHI</name>
<comment type="caution">
    <text evidence="1">The sequence shown here is derived from an EMBL/GenBank/DDBJ whole genome shotgun (WGS) entry which is preliminary data.</text>
</comment>
<dbReference type="Proteomes" id="UP000636110">
    <property type="component" value="Unassembled WGS sequence"/>
</dbReference>
<dbReference type="EMBL" id="WNXC01000004">
    <property type="protein sequence ID" value="MBB2150037.1"/>
    <property type="molecule type" value="Genomic_DNA"/>
</dbReference>
<organism evidence="1 2">
    <name type="scientific">Pedobacter gandavensis</name>
    <dbReference type="NCBI Taxonomy" id="2679963"/>
    <lineage>
        <taxon>Bacteria</taxon>
        <taxon>Pseudomonadati</taxon>
        <taxon>Bacteroidota</taxon>
        <taxon>Sphingobacteriia</taxon>
        <taxon>Sphingobacteriales</taxon>
        <taxon>Sphingobacteriaceae</taxon>
        <taxon>Pedobacter</taxon>
    </lineage>
</organism>
<protein>
    <submittedName>
        <fullName evidence="1">DUF5007 domain-containing protein</fullName>
    </submittedName>
</protein>
<dbReference type="InterPro" id="IPR032173">
    <property type="entry name" value="DUF5007"/>
</dbReference>
<reference evidence="1 2" key="1">
    <citation type="submission" date="2019-11" db="EMBL/GenBank/DDBJ databases">
        <title>Description of Pedobacter sp. LMG 31462T.</title>
        <authorList>
            <person name="Carlier A."/>
            <person name="Qi S."/>
            <person name="Vandamme P."/>
        </authorList>
    </citation>
    <scope>NUCLEOTIDE SEQUENCE [LARGE SCALE GENOMIC DNA]</scope>
    <source>
        <strain evidence="1 2">LMG 31462</strain>
    </source>
</reference>
<evidence type="ECO:0000313" key="1">
    <source>
        <dbReference type="EMBL" id="MBB2150037.1"/>
    </source>
</evidence>
<dbReference type="Pfam" id="PF16398">
    <property type="entry name" value="DUF5007"/>
    <property type="match status" value="1"/>
</dbReference>
<sequence>MMNNKQPLALLYVLMAGMTLLLTPSCKKYLPDARLTLGNDAAFTTTTYEPVLGRNTLFTGNFNIGNSTLSQPLDFKIINLRRKNGDPAPELTENHPTLVWKQPYLGDEKSLEEIEAKRKIEYHPLFEIREHSGQFLVWAGANSTFVKVRPDSGYVFDVEVSNSGGRRYFRDFRLKPFRERPYEPSNLDPITGNATSPAVNASIVNNVKGVRTSRNMGGGDVAVYFNRVGTGKSLTFKFLDSAQNVIDPNLFALTKWESLVHGFKMEKTNTQVKYEVAYPIPLITYQTKYTTPSGERARAVFRYERLGFGGIREEANLGIDFSIYQEGSWEIVFQFRNESPKFNND</sequence>
<accession>A0ABR6EXU1</accession>
<evidence type="ECO:0000313" key="2">
    <source>
        <dbReference type="Proteomes" id="UP000636110"/>
    </source>
</evidence>
<gene>
    <name evidence="1" type="ORF">GM920_14130</name>
</gene>
<keyword evidence="2" id="KW-1185">Reference proteome</keyword>